<evidence type="ECO:0000256" key="8">
    <source>
        <dbReference type="PIRSR" id="PIRSR000862-1"/>
    </source>
</evidence>
<dbReference type="InterPro" id="IPR006693">
    <property type="entry name" value="AB_hydrolase_lipase"/>
</dbReference>
<keyword evidence="6" id="KW-0325">Glycoprotein</keyword>
<feature type="active site" description="Charge relay system" evidence="8">
    <location>
        <position position="356"/>
    </location>
</feature>
<dbReference type="InterPro" id="IPR025483">
    <property type="entry name" value="Lipase_euk"/>
</dbReference>
<dbReference type="PIRSF" id="PIRSF000862">
    <property type="entry name" value="Steryl_ester_lip"/>
    <property type="match status" value="1"/>
</dbReference>
<reference evidence="11 12" key="1">
    <citation type="journal article" date="2023" name="Arcadia Sci">
        <title>De novo assembly of a long-read Amblyomma americanum tick genome.</title>
        <authorList>
            <person name="Chou S."/>
            <person name="Poskanzer K.E."/>
            <person name="Rollins M."/>
            <person name="Thuy-Boun P.S."/>
        </authorList>
    </citation>
    <scope>NUCLEOTIDE SEQUENCE [LARGE SCALE GENOMIC DNA]</scope>
    <source>
        <strain evidence="11">F_SG_1</strain>
        <tissue evidence="11">Salivary glands</tissue>
    </source>
</reference>
<feature type="active site" description="Charge relay system" evidence="8">
    <location>
        <position position="388"/>
    </location>
</feature>
<feature type="domain" description="Partial AB-hydrolase lipase" evidence="10">
    <location>
        <begin position="48"/>
        <end position="107"/>
    </location>
</feature>
<evidence type="ECO:0000256" key="4">
    <source>
        <dbReference type="ARBA" id="ARBA00022963"/>
    </source>
</evidence>
<organism evidence="11 12">
    <name type="scientific">Amblyomma americanum</name>
    <name type="common">Lone star tick</name>
    <dbReference type="NCBI Taxonomy" id="6943"/>
    <lineage>
        <taxon>Eukaryota</taxon>
        <taxon>Metazoa</taxon>
        <taxon>Ecdysozoa</taxon>
        <taxon>Arthropoda</taxon>
        <taxon>Chelicerata</taxon>
        <taxon>Arachnida</taxon>
        <taxon>Acari</taxon>
        <taxon>Parasitiformes</taxon>
        <taxon>Ixodida</taxon>
        <taxon>Ixodoidea</taxon>
        <taxon>Ixodidae</taxon>
        <taxon>Amblyomminae</taxon>
        <taxon>Amblyomma</taxon>
    </lineage>
</organism>
<keyword evidence="2 9" id="KW-0732">Signal</keyword>
<evidence type="ECO:0000256" key="7">
    <source>
        <dbReference type="PIRNR" id="PIRNR000862"/>
    </source>
</evidence>
<evidence type="ECO:0000256" key="1">
    <source>
        <dbReference type="ARBA" id="ARBA00010701"/>
    </source>
</evidence>
<evidence type="ECO:0000256" key="6">
    <source>
        <dbReference type="ARBA" id="ARBA00023180"/>
    </source>
</evidence>
<comment type="caution">
    <text evidence="11">The sequence shown here is derived from an EMBL/GenBank/DDBJ whole genome shotgun (WGS) entry which is preliminary data.</text>
</comment>
<evidence type="ECO:0000259" key="10">
    <source>
        <dbReference type="Pfam" id="PF04083"/>
    </source>
</evidence>
<keyword evidence="12" id="KW-1185">Reference proteome</keyword>
<sequence length="416" mass="46507">MPLSGLFAHVSLVPVLALLAQSAVNVHRLAPKPSRFYTGRDPDITDIKTLITGKGYPFERHRVATSDGYVIELHRIPWGRRPPRDTRHRPAVLIMSGVLGDSSNWVLDFPNQSLGYVLADHRYDVWMANTRGNSYGKQHRSRKVRSPAFWNFSFHEHALLDLPAQIDYVLGATGQQSIPYVGVSQGTLIMFAMLSEKPEYNSKVKAFAAMAPFNKLSGVDIAALTAFAPFADKYLTTAYESFLFEVLARGAFYMPFARKFCGLPTRALCSIVADGVANLGSKYINESRLPVYLHFIPGGTSAKNIVHYAQLVKSARPLKFDYGPERNLAVYGQLEPGEYQLGNLQTDVGIFWSNGDHLITPPNVRQLIQELGTRVKMNHFIDDPYYTHAHFLLALNNPDVLFKALISFLDSSTDKL</sequence>
<keyword evidence="3 7" id="KW-0378">Hydrolase</keyword>
<dbReference type="InterPro" id="IPR029058">
    <property type="entry name" value="AB_hydrolase_fold"/>
</dbReference>
<dbReference type="Gene3D" id="3.40.50.1820">
    <property type="entry name" value="alpha/beta hydrolase"/>
    <property type="match status" value="1"/>
</dbReference>
<feature type="active site" description="Nucleophile" evidence="8">
    <location>
        <position position="184"/>
    </location>
</feature>
<dbReference type="Proteomes" id="UP001321473">
    <property type="component" value="Unassembled WGS sequence"/>
</dbReference>
<dbReference type="PANTHER" id="PTHR11005">
    <property type="entry name" value="LYSOSOMAL ACID LIPASE-RELATED"/>
    <property type="match status" value="1"/>
</dbReference>
<protein>
    <recommendedName>
        <fullName evidence="7">Lipase</fullName>
    </recommendedName>
</protein>
<feature type="chain" id="PRO_5042922329" description="Lipase" evidence="9">
    <location>
        <begin position="18"/>
        <end position="416"/>
    </location>
</feature>
<keyword evidence="4 7" id="KW-0442">Lipid degradation</keyword>
<evidence type="ECO:0000313" key="12">
    <source>
        <dbReference type="Proteomes" id="UP001321473"/>
    </source>
</evidence>
<dbReference type="AlphaFoldDB" id="A0AAQ4D7J5"/>
<comment type="similarity">
    <text evidence="1 7">Belongs to the AB hydrolase superfamily. Lipase family.</text>
</comment>
<name>A0AAQ4D7J5_AMBAM</name>
<keyword evidence="5" id="KW-0443">Lipid metabolism</keyword>
<dbReference type="SUPFAM" id="SSF53474">
    <property type="entry name" value="alpha/beta-Hydrolases"/>
    <property type="match status" value="1"/>
</dbReference>
<evidence type="ECO:0000256" key="9">
    <source>
        <dbReference type="SAM" id="SignalP"/>
    </source>
</evidence>
<evidence type="ECO:0000313" key="11">
    <source>
        <dbReference type="EMBL" id="KAK8758435.1"/>
    </source>
</evidence>
<dbReference type="GO" id="GO:0016788">
    <property type="term" value="F:hydrolase activity, acting on ester bonds"/>
    <property type="evidence" value="ECO:0007669"/>
    <property type="project" value="InterPro"/>
</dbReference>
<dbReference type="FunFam" id="3.40.50.1820:FF:000057">
    <property type="entry name" value="Lipase"/>
    <property type="match status" value="1"/>
</dbReference>
<proteinExistence type="inferred from homology"/>
<evidence type="ECO:0000256" key="3">
    <source>
        <dbReference type="ARBA" id="ARBA00022801"/>
    </source>
</evidence>
<dbReference type="EMBL" id="JARKHS020034136">
    <property type="protein sequence ID" value="KAK8758435.1"/>
    <property type="molecule type" value="Genomic_DNA"/>
</dbReference>
<dbReference type="Pfam" id="PF04083">
    <property type="entry name" value="Abhydro_lipase"/>
    <property type="match status" value="1"/>
</dbReference>
<dbReference type="GO" id="GO:0016042">
    <property type="term" value="P:lipid catabolic process"/>
    <property type="evidence" value="ECO:0007669"/>
    <property type="project" value="UniProtKB-KW"/>
</dbReference>
<feature type="signal peptide" evidence="9">
    <location>
        <begin position="1"/>
        <end position="17"/>
    </location>
</feature>
<gene>
    <name evidence="11" type="ORF">V5799_003933</name>
</gene>
<evidence type="ECO:0000256" key="2">
    <source>
        <dbReference type="ARBA" id="ARBA00022729"/>
    </source>
</evidence>
<evidence type="ECO:0000256" key="5">
    <source>
        <dbReference type="ARBA" id="ARBA00023098"/>
    </source>
</evidence>
<accession>A0AAQ4D7J5</accession>